<gene>
    <name evidence="3" type="ordered locus">aq_622</name>
</gene>
<keyword evidence="2" id="KW-0808">Transferase</keyword>
<evidence type="ECO:0000313" key="4">
    <source>
        <dbReference type="Proteomes" id="UP000000798"/>
    </source>
</evidence>
<proteinExistence type="predicted"/>
<dbReference type="EnsemblBacteria" id="AAC06834">
    <property type="protein sequence ID" value="AAC06834"/>
    <property type="gene ID" value="aq_622"/>
</dbReference>
<dbReference type="GO" id="GO:0035243">
    <property type="term" value="F:protein-arginine omega-N symmetric methyltransferase activity"/>
    <property type="evidence" value="ECO:0000318"/>
    <property type="project" value="GO_Central"/>
</dbReference>
<evidence type="ECO:0000313" key="3">
    <source>
        <dbReference type="EMBL" id="AAC06834.1"/>
    </source>
</evidence>
<keyword evidence="1" id="KW-0489">Methyltransferase</keyword>
<evidence type="ECO:0000256" key="1">
    <source>
        <dbReference type="ARBA" id="ARBA00022603"/>
    </source>
</evidence>
<dbReference type="InterPro" id="IPR029063">
    <property type="entry name" value="SAM-dependent_MTases_sf"/>
</dbReference>
<dbReference type="SUPFAM" id="SSF53335">
    <property type="entry name" value="S-adenosyl-L-methionine-dependent methyltransferases"/>
    <property type="match status" value="1"/>
</dbReference>
<dbReference type="PIR" id="E70355">
    <property type="entry name" value="E70355"/>
</dbReference>
<dbReference type="Pfam" id="PF02636">
    <property type="entry name" value="Methyltransf_28"/>
    <property type="match status" value="1"/>
</dbReference>
<dbReference type="STRING" id="224324.aq_622"/>
<dbReference type="InterPro" id="IPR038375">
    <property type="entry name" value="NDUFAF7_sf"/>
</dbReference>
<dbReference type="HOGENOM" id="CLU_024840_1_1_0"/>
<dbReference type="RefSeq" id="WP_010880371.1">
    <property type="nucleotide sequence ID" value="NC_000918.1"/>
</dbReference>
<dbReference type="eggNOG" id="COG1565">
    <property type="taxonomic scope" value="Bacteria"/>
</dbReference>
<name>O66873_AQUAE</name>
<keyword evidence="4" id="KW-1185">Reference proteome</keyword>
<evidence type="ECO:0000256" key="2">
    <source>
        <dbReference type="ARBA" id="ARBA00022679"/>
    </source>
</evidence>
<protein>
    <recommendedName>
        <fullName evidence="5">Class I SAM-dependent methyltransferase</fullName>
    </recommendedName>
</protein>
<reference evidence="3 4" key="1">
    <citation type="journal article" date="1998" name="Nature">
        <title>The complete genome of the hyperthermophilic bacterium Aquifex aeolicus.</title>
        <authorList>
            <person name="Deckert G."/>
            <person name="Warren P.V."/>
            <person name="Gaasterland T."/>
            <person name="Young W.G."/>
            <person name="Lenox A.L."/>
            <person name="Graham D.E."/>
            <person name="Overbeek R."/>
            <person name="Snead M.A."/>
            <person name="Keller M."/>
            <person name="Aujay M."/>
            <person name="Huber R."/>
            <person name="Feldman R.A."/>
            <person name="Short J.M."/>
            <person name="Olson G.J."/>
            <person name="Swanson R.V."/>
        </authorList>
    </citation>
    <scope>NUCLEOTIDE SEQUENCE [LARGE SCALE GENOMIC DNA]</scope>
    <source>
        <strain evidence="3 4">VF5</strain>
    </source>
</reference>
<dbReference type="EMBL" id="AE000657">
    <property type="protein sequence ID" value="AAC06834.1"/>
    <property type="molecule type" value="Genomic_DNA"/>
</dbReference>
<dbReference type="InterPro" id="IPR003788">
    <property type="entry name" value="NDUFAF7"/>
</dbReference>
<dbReference type="Gene3D" id="3.40.50.12710">
    <property type="match status" value="1"/>
</dbReference>
<organism evidence="3 4">
    <name type="scientific">Aquifex aeolicus (strain VF5)</name>
    <dbReference type="NCBI Taxonomy" id="224324"/>
    <lineage>
        <taxon>Bacteria</taxon>
        <taxon>Pseudomonadati</taxon>
        <taxon>Aquificota</taxon>
        <taxon>Aquificia</taxon>
        <taxon>Aquificales</taxon>
        <taxon>Aquificaceae</taxon>
        <taxon>Aquifex</taxon>
    </lineage>
</organism>
<dbReference type="OrthoDB" id="9794208at2"/>
<dbReference type="GO" id="GO:0032259">
    <property type="term" value="P:methylation"/>
    <property type="evidence" value="ECO:0007669"/>
    <property type="project" value="UniProtKB-KW"/>
</dbReference>
<dbReference type="Proteomes" id="UP000000798">
    <property type="component" value="Chromosome"/>
</dbReference>
<accession>O66873</accession>
<evidence type="ECO:0008006" key="5">
    <source>
        <dbReference type="Google" id="ProtNLM"/>
    </source>
</evidence>
<sequence length="320" mass="37541">MAFISFRDFMEKAVKDYYSSQRALKDFFTAPELDRAFGEALAEFFSQHLSEFERPALVELGAGRGLLAYDILNYYRANYPDLFNRLKYYIYEFSPYLISKQREVLKNFKNVEWVEELPKVEGIVFSNEFFDALPVHIVKGGKELYVDEKGSEVWLSLENEKVKEFLRRMNYENLNQIVEVCLDCIDMLKKISESLVEGYHFVIDYGYTSEEITKYPEGTVVAYKEHKVVKDFLKEAGNADITAHVNFSALMEYGRDFGLETILFQSQRDFLMHIPTFLNELEKLSWEESAESVERLSRLKTMLISMGDRFKVLLQRKLSQ</sequence>
<dbReference type="AlphaFoldDB" id="O66873"/>
<dbReference type="PANTHER" id="PTHR12049">
    <property type="entry name" value="PROTEIN ARGININE METHYLTRANSFERASE NDUFAF7, MITOCHONDRIAL"/>
    <property type="match status" value="1"/>
</dbReference>
<dbReference type="PATRIC" id="fig|224324.8.peg.506"/>
<dbReference type="InParanoid" id="O66873"/>
<dbReference type="KEGG" id="aae:aq_622"/>
<dbReference type="PANTHER" id="PTHR12049:SF7">
    <property type="entry name" value="PROTEIN ARGININE METHYLTRANSFERASE NDUFAF7, MITOCHONDRIAL"/>
    <property type="match status" value="1"/>
</dbReference>